<feature type="domain" description="GST C-terminal" evidence="3">
    <location>
        <begin position="86"/>
        <end position="209"/>
    </location>
</feature>
<dbReference type="CDD" id="cd03188">
    <property type="entry name" value="GST_C_Beta"/>
    <property type="match status" value="1"/>
</dbReference>
<feature type="domain" description="GST N-terminal" evidence="2">
    <location>
        <begin position="1"/>
        <end position="80"/>
    </location>
</feature>
<dbReference type="Gene3D" id="1.20.1050.10">
    <property type="match status" value="1"/>
</dbReference>
<evidence type="ECO:0000313" key="4">
    <source>
        <dbReference type="EMBL" id="ETX11930.1"/>
    </source>
</evidence>
<evidence type="ECO:0000256" key="1">
    <source>
        <dbReference type="RuleBase" id="RU003494"/>
    </source>
</evidence>
<evidence type="ECO:0000259" key="2">
    <source>
        <dbReference type="PROSITE" id="PS50404"/>
    </source>
</evidence>
<reference evidence="4 5" key="1">
    <citation type="submission" date="2014-01" db="EMBL/GenBank/DDBJ databases">
        <title>Marinomonas ushuaiensis DSM 15871 Genome Sequencing.</title>
        <authorList>
            <person name="Lai Q."/>
            <person name="Shao Z.S."/>
        </authorList>
    </citation>
    <scope>NUCLEOTIDE SEQUENCE [LARGE SCALE GENOMIC DNA]</scope>
    <source>
        <strain evidence="4 5">DSM 15871</strain>
    </source>
</reference>
<comment type="similarity">
    <text evidence="1">Belongs to the GST superfamily.</text>
</comment>
<dbReference type="STRING" id="1122207.MUS1_08300"/>
<dbReference type="AlphaFoldDB" id="X7E7Y3"/>
<keyword evidence="4" id="KW-0808">Transferase</keyword>
<dbReference type="PROSITE" id="PS50404">
    <property type="entry name" value="GST_NTER"/>
    <property type="match status" value="1"/>
</dbReference>
<dbReference type="SUPFAM" id="SSF52833">
    <property type="entry name" value="Thioredoxin-like"/>
    <property type="match status" value="1"/>
</dbReference>
<dbReference type="InterPro" id="IPR040079">
    <property type="entry name" value="Glutathione_S-Trfase"/>
</dbReference>
<name>X7E7Y3_9GAMM</name>
<dbReference type="Pfam" id="PF00043">
    <property type="entry name" value="GST_C"/>
    <property type="match status" value="1"/>
</dbReference>
<dbReference type="InterPro" id="IPR004046">
    <property type="entry name" value="GST_C"/>
</dbReference>
<evidence type="ECO:0000313" key="5">
    <source>
        <dbReference type="Proteomes" id="UP000054058"/>
    </source>
</evidence>
<sequence length="212" mass="24486">MYQLYYYPLNASMAPHFVLEALKVDFELILVDRKNNAQKSDEYLALNPSGRIPTLIDGELVVFESLAICIHLAESNPSANFIPDIGSKNRPKFFQWMMYLTNTIQAELMVHLYPEKHTSNSDVVSDIAKTQEHRITEMFEILDNELHNRDFLVGNTITVCDFFLFMLAIWADEFKKPPLAFDNLSKYLCNLAKHEAIISVCKKEKLSLLNYQ</sequence>
<dbReference type="SFLD" id="SFLDG01150">
    <property type="entry name" value="Main.1:_Beta-like"/>
    <property type="match status" value="1"/>
</dbReference>
<dbReference type="OrthoDB" id="5740960at2"/>
<dbReference type="PANTHER" id="PTHR44051">
    <property type="entry name" value="GLUTATHIONE S-TRANSFERASE-RELATED"/>
    <property type="match status" value="1"/>
</dbReference>
<dbReference type="SUPFAM" id="SSF47616">
    <property type="entry name" value="GST C-terminal domain-like"/>
    <property type="match status" value="1"/>
</dbReference>
<dbReference type="SFLD" id="SFLDG00358">
    <property type="entry name" value="Main_(cytGST)"/>
    <property type="match status" value="1"/>
</dbReference>
<dbReference type="PATRIC" id="fig|1122207.3.peg.974"/>
<dbReference type="Pfam" id="PF02798">
    <property type="entry name" value="GST_N"/>
    <property type="match status" value="1"/>
</dbReference>
<dbReference type="RefSeq" id="WP_036159682.1">
    <property type="nucleotide sequence ID" value="NZ_JAMB01000002.1"/>
</dbReference>
<dbReference type="PANTHER" id="PTHR44051:SF8">
    <property type="entry name" value="GLUTATHIONE S-TRANSFERASE GSTA"/>
    <property type="match status" value="1"/>
</dbReference>
<organism evidence="4 5">
    <name type="scientific">Marinomonas ushuaiensis DSM 15871</name>
    <dbReference type="NCBI Taxonomy" id="1122207"/>
    <lineage>
        <taxon>Bacteria</taxon>
        <taxon>Pseudomonadati</taxon>
        <taxon>Pseudomonadota</taxon>
        <taxon>Gammaproteobacteria</taxon>
        <taxon>Oceanospirillales</taxon>
        <taxon>Oceanospirillaceae</taxon>
        <taxon>Marinomonas</taxon>
    </lineage>
</organism>
<dbReference type="SFLD" id="SFLDS00019">
    <property type="entry name" value="Glutathione_Transferase_(cytos"/>
    <property type="match status" value="1"/>
</dbReference>
<keyword evidence="5" id="KW-1185">Reference proteome</keyword>
<dbReference type="EMBL" id="JAMB01000002">
    <property type="protein sequence ID" value="ETX11930.1"/>
    <property type="molecule type" value="Genomic_DNA"/>
</dbReference>
<dbReference type="InterPro" id="IPR036249">
    <property type="entry name" value="Thioredoxin-like_sf"/>
</dbReference>
<dbReference type="Gene3D" id="3.40.30.10">
    <property type="entry name" value="Glutaredoxin"/>
    <property type="match status" value="1"/>
</dbReference>
<dbReference type="InterPro" id="IPR036282">
    <property type="entry name" value="Glutathione-S-Trfase_C_sf"/>
</dbReference>
<gene>
    <name evidence="4" type="ORF">MUS1_08300</name>
</gene>
<protein>
    <submittedName>
        <fullName evidence="4">Glutathione S-transferase</fullName>
    </submittedName>
</protein>
<dbReference type="InterPro" id="IPR010987">
    <property type="entry name" value="Glutathione-S-Trfase_C-like"/>
</dbReference>
<comment type="caution">
    <text evidence="4">The sequence shown here is derived from an EMBL/GenBank/DDBJ whole genome shotgun (WGS) entry which is preliminary data.</text>
</comment>
<dbReference type="PROSITE" id="PS50405">
    <property type="entry name" value="GST_CTER"/>
    <property type="match status" value="1"/>
</dbReference>
<dbReference type="eggNOG" id="COG0625">
    <property type="taxonomic scope" value="Bacteria"/>
</dbReference>
<dbReference type="GO" id="GO:0016740">
    <property type="term" value="F:transferase activity"/>
    <property type="evidence" value="ECO:0007669"/>
    <property type="project" value="UniProtKB-KW"/>
</dbReference>
<dbReference type="CDD" id="cd03057">
    <property type="entry name" value="GST_N_Beta"/>
    <property type="match status" value="1"/>
</dbReference>
<dbReference type="Proteomes" id="UP000054058">
    <property type="component" value="Unassembled WGS sequence"/>
</dbReference>
<proteinExistence type="inferred from homology"/>
<accession>X7E7Y3</accession>
<evidence type="ECO:0000259" key="3">
    <source>
        <dbReference type="PROSITE" id="PS50405"/>
    </source>
</evidence>
<dbReference type="InterPro" id="IPR004045">
    <property type="entry name" value="Glutathione_S-Trfase_N"/>
</dbReference>